<feature type="domain" description="GGDEF" evidence="1">
    <location>
        <begin position="348"/>
        <end position="412"/>
    </location>
</feature>
<dbReference type="InterPro" id="IPR000160">
    <property type="entry name" value="GGDEF_dom"/>
</dbReference>
<accession>A0A837GC04</accession>
<dbReference type="RefSeq" id="WP_045985334.1">
    <property type="nucleotide sequence ID" value="NZ_CP063051.1"/>
</dbReference>
<comment type="caution">
    <text evidence="3">The sequence shown here is derived from an EMBL/GenBank/DDBJ whole genome shotgun (WGS) entry which is preliminary data.</text>
</comment>
<evidence type="ECO:0000259" key="1">
    <source>
        <dbReference type="Pfam" id="PF00990"/>
    </source>
</evidence>
<feature type="domain" description="Thaumarchaeal output" evidence="2">
    <location>
        <begin position="111"/>
        <end position="289"/>
    </location>
</feature>
<dbReference type="EMBL" id="JXXR01000004">
    <property type="protein sequence ID" value="KJY76197.1"/>
    <property type="molecule type" value="Genomic_DNA"/>
</dbReference>
<reference evidence="3" key="1">
    <citation type="journal article" date="2015" name="BMC Genomics">
        <title>Genome mining reveals unlocked bioactive potential of marine Gram-negative bacteria.</title>
        <authorList>
            <person name="Machado H."/>
            <person name="Sonnenschein E.C."/>
            <person name="Melchiorsen J."/>
            <person name="Gram L."/>
        </authorList>
    </citation>
    <scope>NUCLEOTIDE SEQUENCE</scope>
    <source>
        <strain evidence="3">S2052</strain>
    </source>
</reference>
<dbReference type="Pfam" id="PF00990">
    <property type="entry name" value="GGDEF"/>
    <property type="match status" value="1"/>
</dbReference>
<dbReference type="SUPFAM" id="SSF55073">
    <property type="entry name" value="Nucleotide cyclase"/>
    <property type="match status" value="1"/>
</dbReference>
<evidence type="ECO:0000259" key="2">
    <source>
        <dbReference type="Pfam" id="PF18551"/>
    </source>
</evidence>
<protein>
    <submittedName>
        <fullName evidence="3">Diguanylate cyclase</fullName>
    </submittedName>
</protein>
<name>A0A837GC04_9VIBR</name>
<proteinExistence type="predicted"/>
<dbReference type="Pfam" id="PF18551">
    <property type="entry name" value="TackOD1"/>
    <property type="match status" value="1"/>
</dbReference>
<dbReference type="Gene3D" id="3.30.70.270">
    <property type="match status" value="1"/>
</dbReference>
<evidence type="ECO:0000313" key="3">
    <source>
        <dbReference type="EMBL" id="KJY76197.1"/>
    </source>
</evidence>
<gene>
    <name evidence="3" type="ORF">TW71_06410</name>
</gene>
<dbReference type="InterPro" id="IPR029787">
    <property type="entry name" value="Nucleotide_cyclase"/>
</dbReference>
<dbReference type="AlphaFoldDB" id="A0A837GC04"/>
<dbReference type="InterPro" id="IPR043128">
    <property type="entry name" value="Rev_trsase/Diguanyl_cyclase"/>
</dbReference>
<dbReference type="InterPro" id="IPR040572">
    <property type="entry name" value="TackOD1"/>
</dbReference>
<organism evidence="3">
    <name type="scientific">Vibrio coralliilyticus</name>
    <dbReference type="NCBI Taxonomy" id="190893"/>
    <lineage>
        <taxon>Bacteria</taxon>
        <taxon>Pseudomonadati</taxon>
        <taxon>Pseudomonadota</taxon>
        <taxon>Gammaproteobacteria</taxon>
        <taxon>Vibrionales</taxon>
        <taxon>Vibrionaceae</taxon>
        <taxon>Vibrio</taxon>
    </lineage>
</organism>
<sequence>MPISIKDFYWISDTPPSDHLTDLVIHIPSINELPEGFGGAACVDYANSDVQEDALKSFYNQKLRWSWSLFTKTDHTLRTCLTDGLFDENASFELWRNTQKRLLAVSDISALDPVIGWLGVNRERRIISLKNVSEPSIYQYPLIEALYPDLDSAYRYVLSEQSRNIIEKEALIDRIRICSQCNSGHLNYVDVCPSCQSIDIDSQSSLHCFTCGHVDAQQSFARRGKLECPKCLTQLRHIGVDYDRPLENQKCNTCSNTFVEASTVTQCMSCDSKVPVHELIERKIYQYKLGESGEYIYQHGKTTQAPELSIKGRVEAGYFVNLLSWVNKVALRHSENHLLLALYLPSIDRYGEQYGDAKLFALIEQITTRLSSLFRDTDICCQYKQDVLLVLMPKTHRSSLSALQGKLSELSQLIEEDDFELNVFARPLPDNTLNGSPESWLDDLLREVYAV</sequence>